<dbReference type="FunFam" id="3.20.80.10:FF:000008">
    <property type="entry name" value="SOUL heme-binding protein"/>
    <property type="match status" value="1"/>
</dbReference>
<evidence type="ECO:0000256" key="1">
    <source>
        <dbReference type="SAM" id="MobiDB-lite"/>
    </source>
</evidence>
<organism evidence="2 3">
    <name type="scientific">Roseimaritima ulvae</name>
    <dbReference type="NCBI Taxonomy" id="980254"/>
    <lineage>
        <taxon>Bacteria</taxon>
        <taxon>Pseudomonadati</taxon>
        <taxon>Planctomycetota</taxon>
        <taxon>Planctomycetia</taxon>
        <taxon>Pirellulales</taxon>
        <taxon>Pirellulaceae</taxon>
        <taxon>Roseimaritima</taxon>
    </lineage>
</organism>
<dbReference type="AlphaFoldDB" id="A0A5B9QUP7"/>
<evidence type="ECO:0000313" key="2">
    <source>
        <dbReference type="EMBL" id="QEG41689.1"/>
    </source>
</evidence>
<dbReference type="PANTHER" id="PTHR11220">
    <property type="entry name" value="HEME-BINDING PROTEIN-RELATED"/>
    <property type="match status" value="1"/>
</dbReference>
<dbReference type="Pfam" id="PF04832">
    <property type="entry name" value="SOUL"/>
    <property type="match status" value="1"/>
</dbReference>
<reference evidence="2 3" key="1">
    <citation type="submission" date="2019-08" db="EMBL/GenBank/DDBJ databases">
        <title>Deep-cultivation of Planctomycetes and their phenomic and genomic characterization uncovers novel biology.</title>
        <authorList>
            <person name="Wiegand S."/>
            <person name="Jogler M."/>
            <person name="Boedeker C."/>
            <person name="Pinto D."/>
            <person name="Vollmers J."/>
            <person name="Rivas-Marin E."/>
            <person name="Kohn T."/>
            <person name="Peeters S.H."/>
            <person name="Heuer A."/>
            <person name="Rast P."/>
            <person name="Oberbeckmann S."/>
            <person name="Bunk B."/>
            <person name="Jeske O."/>
            <person name="Meyerdierks A."/>
            <person name="Storesund J.E."/>
            <person name="Kallscheuer N."/>
            <person name="Luecker S."/>
            <person name="Lage O.M."/>
            <person name="Pohl T."/>
            <person name="Merkel B.J."/>
            <person name="Hornburger P."/>
            <person name="Mueller R.-W."/>
            <person name="Bruemmer F."/>
            <person name="Labrenz M."/>
            <person name="Spormann A.M."/>
            <person name="Op den Camp H."/>
            <person name="Overmann J."/>
            <person name="Amann R."/>
            <person name="Jetten M.S.M."/>
            <person name="Mascher T."/>
            <person name="Medema M.H."/>
            <person name="Devos D.P."/>
            <person name="Kaster A.-K."/>
            <person name="Ovreas L."/>
            <person name="Rohde M."/>
            <person name="Galperin M.Y."/>
            <person name="Jogler C."/>
        </authorList>
    </citation>
    <scope>NUCLEOTIDE SEQUENCE [LARGE SCALE GENOMIC DNA]</scope>
    <source>
        <strain evidence="2 3">UC8</strain>
    </source>
</reference>
<dbReference type="InterPro" id="IPR006917">
    <property type="entry name" value="SOUL_heme-bd"/>
</dbReference>
<dbReference type="Proteomes" id="UP000325286">
    <property type="component" value="Chromosome"/>
</dbReference>
<dbReference type="RefSeq" id="WP_068135315.1">
    <property type="nucleotide sequence ID" value="NZ_CP042914.1"/>
</dbReference>
<evidence type="ECO:0000313" key="3">
    <source>
        <dbReference type="Proteomes" id="UP000325286"/>
    </source>
</evidence>
<sequence>MKKRVTSALVVVTLAILGTAVWTFTARAAYESAEYEVVESDGAFEVRDYPDLMLAATDSQPQAKGRDGSFMRLFGYISGANQAEQKIEMTTPVFMQGGDEEASGSMGFVLPKEVAAEGAPEPTGEKVKLRKRPGGRFAVVRFSGRLDATSARQQEAKLREWMKSQGLQAAGEVETAGYDPPFTPPPLRRNEILIRLQPVDEAPPGEESQNQTAAEQ</sequence>
<keyword evidence="3" id="KW-1185">Reference proteome</keyword>
<protein>
    <submittedName>
        <fullName evidence="2">SOUL heme-binding protein</fullName>
    </submittedName>
</protein>
<gene>
    <name evidence="2" type="ORF">UC8_37150</name>
</gene>
<feature type="region of interest" description="Disordered" evidence="1">
    <location>
        <begin position="197"/>
        <end position="216"/>
    </location>
</feature>
<name>A0A5B9QUP7_9BACT</name>
<dbReference type="EMBL" id="CP042914">
    <property type="protein sequence ID" value="QEG41689.1"/>
    <property type="molecule type" value="Genomic_DNA"/>
</dbReference>
<feature type="compositionally biased region" description="Polar residues" evidence="1">
    <location>
        <begin position="207"/>
        <end position="216"/>
    </location>
</feature>
<dbReference type="Gene3D" id="3.20.80.10">
    <property type="entry name" value="Regulatory factor, effector binding domain"/>
    <property type="match status" value="1"/>
</dbReference>
<dbReference type="PANTHER" id="PTHR11220:SF1">
    <property type="entry name" value="HEME-BINDING PROTEIN 2"/>
    <property type="match status" value="1"/>
</dbReference>
<dbReference type="KEGG" id="rul:UC8_37150"/>
<accession>A0A5B9QUP7</accession>
<dbReference type="InterPro" id="IPR011256">
    <property type="entry name" value="Reg_factor_effector_dom_sf"/>
</dbReference>
<dbReference type="OrthoDB" id="291415at2"/>
<proteinExistence type="predicted"/>
<dbReference type="SUPFAM" id="SSF55136">
    <property type="entry name" value="Probable bacterial effector-binding domain"/>
    <property type="match status" value="1"/>
</dbReference>